<feature type="transmembrane region" description="Helical" evidence="4">
    <location>
        <begin position="12"/>
        <end position="35"/>
    </location>
</feature>
<keyword evidence="1 4" id="KW-0812">Transmembrane</keyword>
<feature type="transmembrane region" description="Helical" evidence="4">
    <location>
        <begin position="78"/>
        <end position="96"/>
    </location>
</feature>
<dbReference type="EMBL" id="QPMH01000021">
    <property type="protein sequence ID" value="RDD60728.1"/>
    <property type="molecule type" value="Genomic_DNA"/>
</dbReference>
<evidence type="ECO:0000256" key="1">
    <source>
        <dbReference type="ARBA" id="ARBA00022692"/>
    </source>
</evidence>
<feature type="transmembrane region" description="Helical" evidence="4">
    <location>
        <begin position="257"/>
        <end position="277"/>
    </location>
</feature>
<accession>A0A369T635</accession>
<dbReference type="GO" id="GO:0022857">
    <property type="term" value="F:transmembrane transporter activity"/>
    <property type="evidence" value="ECO:0007669"/>
    <property type="project" value="InterPro"/>
</dbReference>
<feature type="transmembrane region" description="Helical" evidence="4">
    <location>
        <begin position="167"/>
        <end position="188"/>
    </location>
</feature>
<dbReference type="Pfam" id="PF07690">
    <property type="entry name" value="MFS_1"/>
    <property type="match status" value="1"/>
</dbReference>
<feature type="domain" description="Major facilitator superfamily (MFS) profile" evidence="5">
    <location>
        <begin position="1"/>
        <end position="402"/>
    </location>
</feature>
<dbReference type="SUPFAM" id="SSF103473">
    <property type="entry name" value="MFS general substrate transporter"/>
    <property type="match status" value="1"/>
</dbReference>
<name>A0A369T635_9PROT</name>
<feature type="transmembrane region" description="Helical" evidence="4">
    <location>
        <begin position="143"/>
        <end position="161"/>
    </location>
</feature>
<dbReference type="InterPro" id="IPR020846">
    <property type="entry name" value="MFS_dom"/>
</dbReference>
<dbReference type="RefSeq" id="WP_114583391.1">
    <property type="nucleotide sequence ID" value="NZ_QPMH01000021.1"/>
</dbReference>
<feature type="transmembrane region" description="Helical" evidence="4">
    <location>
        <begin position="378"/>
        <end position="397"/>
    </location>
</feature>
<evidence type="ECO:0000256" key="4">
    <source>
        <dbReference type="SAM" id="Phobius"/>
    </source>
</evidence>
<comment type="caution">
    <text evidence="6">The sequence shown here is derived from an EMBL/GenBank/DDBJ whole genome shotgun (WGS) entry which is preliminary data.</text>
</comment>
<dbReference type="InterPro" id="IPR050327">
    <property type="entry name" value="Proton-linked_MCT"/>
</dbReference>
<dbReference type="CDD" id="cd17355">
    <property type="entry name" value="MFS_YcxA_like"/>
    <property type="match status" value="1"/>
</dbReference>
<dbReference type="InterPro" id="IPR011701">
    <property type="entry name" value="MFS"/>
</dbReference>
<keyword evidence="2 4" id="KW-1133">Transmembrane helix</keyword>
<dbReference type="PANTHER" id="PTHR11360:SF284">
    <property type="entry name" value="EG:103B4.3 PROTEIN-RELATED"/>
    <property type="match status" value="1"/>
</dbReference>
<feature type="transmembrane region" description="Helical" evidence="4">
    <location>
        <begin position="224"/>
        <end position="245"/>
    </location>
</feature>
<dbReference type="PANTHER" id="PTHR11360">
    <property type="entry name" value="MONOCARBOXYLATE TRANSPORTER"/>
    <property type="match status" value="1"/>
</dbReference>
<dbReference type="Proteomes" id="UP000253941">
    <property type="component" value="Unassembled WGS sequence"/>
</dbReference>
<protein>
    <submittedName>
        <fullName evidence="6">MFS transporter</fullName>
    </submittedName>
</protein>
<dbReference type="InterPro" id="IPR036259">
    <property type="entry name" value="MFS_trans_sf"/>
</dbReference>
<feature type="transmembrane region" description="Helical" evidence="4">
    <location>
        <begin position="342"/>
        <end position="366"/>
    </location>
</feature>
<dbReference type="AlphaFoldDB" id="A0A369T635"/>
<feature type="transmembrane region" description="Helical" evidence="4">
    <location>
        <begin position="102"/>
        <end position="131"/>
    </location>
</feature>
<evidence type="ECO:0000259" key="5">
    <source>
        <dbReference type="PROSITE" id="PS50850"/>
    </source>
</evidence>
<dbReference type="PROSITE" id="PS50850">
    <property type="entry name" value="MFS"/>
    <property type="match status" value="1"/>
</dbReference>
<feature type="transmembrane region" description="Helical" evidence="4">
    <location>
        <begin position="311"/>
        <end position="330"/>
    </location>
</feature>
<proteinExistence type="predicted"/>
<sequence>MTAARPFQGPRVVAVAFLTLMGAFGLNLTGGQFFAPLTAAHGWGLSTLSLAVSVNMVTWGVFQPVMGRLIDRLGPKPVIAASCAIMGLSFLLSATIDSIWEFFLYYGVLTAIGFAGCGSMANSVLVARWYVRGRAPMLARSAMGMNIGQLVFLPLAGWLIVASGYEGAFAILGLIMLAGVTPAVLLFVRNDPRDIGQGPDGDPLAGFKRPASRPFSEAVRSRDYWCASLGFVTCGYSLYMVTMHLPRFAVDLGGSLALGGVLLGIAAGASAVSMWLMGQLAPRYGKKPLLVGLYVLRAAALAWLATSSSVWQLYVFAVVYGLASMPVIPLKTGLIGDLYGANALGTILGSVWLYHQVFAALGVYLGGFIRSTTGAYDTAFLSASLLLLAGGAFTAMVREPRLAQAAA</sequence>
<reference evidence="6 7" key="1">
    <citation type="submission" date="2018-07" db="EMBL/GenBank/DDBJ databases">
        <title>Venubactetium sediminum gen. nov., sp. nov., isolated from a marine solar saltern.</title>
        <authorList>
            <person name="Wang S."/>
        </authorList>
    </citation>
    <scope>NUCLEOTIDE SEQUENCE [LARGE SCALE GENOMIC DNA]</scope>
    <source>
        <strain evidence="6 7">WD2A32</strain>
    </source>
</reference>
<dbReference type="Gene3D" id="1.20.1250.20">
    <property type="entry name" value="MFS general substrate transporter like domains"/>
    <property type="match status" value="1"/>
</dbReference>
<keyword evidence="7" id="KW-1185">Reference proteome</keyword>
<evidence type="ECO:0000256" key="3">
    <source>
        <dbReference type="ARBA" id="ARBA00023136"/>
    </source>
</evidence>
<evidence type="ECO:0000313" key="7">
    <source>
        <dbReference type="Proteomes" id="UP000253941"/>
    </source>
</evidence>
<organism evidence="6 7">
    <name type="scientific">Ferruginivarius sediminum</name>
    <dbReference type="NCBI Taxonomy" id="2661937"/>
    <lineage>
        <taxon>Bacteria</taxon>
        <taxon>Pseudomonadati</taxon>
        <taxon>Pseudomonadota</taxon>
        <taxon>Alphaproteobacteria</taxon>
        <taxon>Rhodospirillales</taxon>
        <taxon>Rhodospirillaceae</taxon>
        <taxon>Ferruginivarius</taxon>
    </lineage>
</organism>
<evidence type="ECO:0000256" key="2">
    <source>
        <dbReference type="ARBA" id="ARBA00022989"/>
    </source>
</evidence>
<gene>
    <name evidence="6" type="ORF">DRB17_16850</name>
</gene>
<feature type="transmembrane region" description="Helical" evidence="4">
    <location>
        <begin position="47"/>
        <end position="66"/>
    </location>
</feature>
<evidence type="ECO:0000313" key="6">
    <source>
        <dbReference type="EMBL" id="RDD60728.1"/>
    </source>
</evidence>
<keyword evidence="3 4" id="KW-0472">Membrane</keyword>